<comment type="caution">
    <text evidence="3">The sequence shown here is derived from an EMBL/GenBank/DDBJ whole genome shotgun (WGS) entry which is preliminary data.</text>
</comment>
<feature type="chain" id="PRO_5016685350" evidence="1">
    <location>
        <begin position="20"/>
        <end position="184"/>
    </location>
</feature>
<name>A0A364P281_9PROT</name>
<dbReference type="Proteomes" id="UP000251075">
    <property type="component" value="Unassembled WGS sequence"/>
</dbReference>
<dbReference type="SMART" id="SM00867">
    <property type="entry name" value="YceI"/>
    <property type="match status" value="1"/>
</dbReference>
<dbReference type="InterPro" id="IPR036761">
    <property type="entry name" value="TTHA0802/YceI-like_sf"/>
</dbReference>
<organism evidence="3 4">
    <name type="scientific">Paramagnetospirillum kuznetsovii</name>
    <dbReference type="NCBI Taxonomy" id="2053833"/>
    <lineage>
        <taxon>Bacteria</taxon>
        <taxon>Pseudomonadati</taxon>
        <taxon>Pseudomonadota</taxon>
        <taxon>Alphaproteobacteria</taxon>
        <taxon>Rhodospirillales</taxon>
        <taxon>Magnetospirillaceae</taxon>
        <taxon>Paramagnetospirillum</taxon>
    </lineage>
</organism>
<keyword evidence="1" id="KW-0732">Signal</keyword>
<proteinExistence type="predicted"/>
<gene>
    <name evidence="3" type="ORF">CU669_04455</name>
</gene>
<dbReference type="AlphaFoldDB" id="A0A364P281"/>
<accession>A0A364P281</accession>
<evidence type="ECO:0000256" key="1">
    <source>
        <dbReference type="SAM" id="SignalP"/>
    </source>
</evidence>
<evidence type="ECO:0000313" key="3">
    <source>
        <dbReference type="EMBL" id="RAU23386.1"/>
    </source>
</evidence>
<dbReference type="PANTHER" id="PTHR34406:SF1">
    <property type="entry name" value="PROTEIN YCEI"/>
    <property type="match status" value="1"/>
</dbReference>
<feature type="signal peptide" evidence="1">
    <location>
        <begin position="1"/>
        <end position="19"/>
    </location>
</feature>
<keyword evidence="4" id="KW-1185">Reference proteome</keyword>
<dbReference type="EMBL" id="PGTO01000002">
    <property type="protein sequence ID" value="RAU23386.1"/>
    <property type="molecule type" value="Genomic_DNA"/>
</dbReference>
<dbReference type="Pfam" id="PF04264">
    <property type="entry name" value="YceI"/>
    <property type="match status" value="1"/>
</dbReference>
<evidence type="ECO:0000259" key="2">
    <source>
        <dbReference type="SMART" id="SM00867"/>
    </source>
</evidence>
<dbReference type="SUPFAM" id="SSF101874">
    <property type="entry name" value="YceI-like"/>
    <property type="match status" value="1"/>
</dbReference>
<dbReference type="Gene3D" id="2.40.128.110">
    <property type="entry name" value="Lipid/polyisoprenoid-binding, YceI-like"/>
    <property type="match status" value="1"/>
</dbReference>
<sequence>MKPALFLAAALLWGGSAQAAEWAIDPLNSILGFEGTQGGSPFQGSFTKWSGSIDFDPANPTVGKAVIDIDMKSATTASRDKDEALPESDWFHTKAFPQARFEATSFRPKGGNAFEAVGSLSIRGIKKEVTLPFTLDIDGAKAKASGRLELIRTDYGIGQGAWKSGDTVGLKVAVIVEVRATKKP</sequence>
<evidence type="ECO:0000313" key="4">
    <source>
        <dbReference type="Proteomes" id="UP000251075"/>
    </source>
</evidence>
<dbReference type="OrthoDB" id="1247465at2"/>
<dbReference type="RefSeq" id="WP_112142584.1">
    <property type="nucleotide sequence ID" value="NZ_PGTO01000002.1"/>
</dbReference>
<reference evidence="3 4" key="1">
    <citation type="submission" date="2017-11" db="EMBL/GenBank/DDBJ databases">
        <title>Draft genome sequence of magnetotactic bacterium Magnetospirillum kuznetsovii LBB-42.</title>
        <authorList>
            <person name="Grouzdev D.S."/>
            <person name="Rysina M.S."/>
            <person name="Baslerov R.V."/>
            <person name="Koziaeva V."/>
        </authorList>
    </citation>
    <scope>NUCLEOTIDE SEQUENCE [LARGE SCALE GENOMIC DNA]</scope>
    <source>
        <strain evidence="3 4">LBB-42</strain>
    </source>
</reference>
<protein>
    <submittedName>
        <fullName evidence="3">Polyisoprenoid-binding protein</fullName>
    </submittedName>
</protein>
<dbReference type="PANTHER" id="PTHR34406">
    <property type="entry name" value="PROTEIN YCEI"/>
    <property type="match status" value="1"/>
</dbReference>
<dbReference type="InterPro" id="IPR007372">
    <property type="entry name" value="Lipid/polyisoprenoid-bd_YceI"/>
</dbReference>
<feature type="domain" description="Lipid/polyisoprenoid-binding YceI-like" evidence="2">
    <location>
        <begin position="21"/>
        <end position="181"/>
    </location>
</feature>